<dbReference type="KEGG" id="phu:Phum_PHUM086660"/>
<dbReference type="HOGENOM" id="CLU_460280_0_0_1"/>
<reference evidence="4" key="3">
    <citation type="submission" date="2021-02" db="UniProtKB">
        <authorList>
            <consortium name="EnsemblMetazoa"/>
        </authorList>
    </citation>
    <scope>IDENTIFICATION</scope>
    <source>
        <strain evidence="4">USDA</strain>
    </source>
</reference>
<dbReference type="GeneID" id="8231538"/>
<evidence type="ECO:0000256" key="1">
    <source>
        <dbReference type="SAM" id="MobiDB-lite"/>
    </source>
</evidence>
<dbReference type="EnsemblMetazoa" id="PHUM086660-RA">
    <property type="protein sequence ID" value="PHUM086660-PA"/>
    <property type="gene ID" value="PHUM086660"/>
</dbReference>
<evidence type="ECO:0000259" key="2">
    <source>
        <dbReference type="Pfam" id="PF25339"/>
    </source>
</evidence>
<protein>
    <submittedName>
        <fullName evidence="3">DNA double-strand break repair Rad50 ATPase, putative</fullName>
    </submittedName>
</protein>
<dbReference type="STRING" id="121224.E0VCE8"/>
<dbReference type="Pfam" id="PF25339">
    <property type="entry name" value="C2_C2CD3_N"/>
    <property type="match status" value="1"/>
</dbReference>
<dbReference type="VEuPathDB" id="VectorBase:PHUM086660"/>
<dbReference type="InParanoid" id="E0VCE8"/>
<dbReference type="CTD" id="8231538"/>
<dbReference type="OrthoDB" id="79771at2759"/>
<dbReference type="EMBL" id="AAZO01001035">
    <property type="status" value="NOT_ANNOTATED_CDS"/>
    <property type="molecule type" value="Genomic_DNA"/>
</dbReference>
<proteinExistence type="predicted"/>
<accession>E0VCE8</accession>
<evidence type="ECO:0000313" key="3">
    <source>
        <dbReference type="EMBL" id="EEB11054.1"/>
    </source>
</evidence>
<gene>
    <name evidence="4" type="primary">8231538</name>
    <name evidence="3" type="ORF">Phum_PHUM086660</name>
</gene>
<name>E0VCE8_PEDHC</name>
<dbReference type="InterPro" id="IPR057537">
    <property type="entry name" value="C2_C2CD3_N"/>
</dbReference>
<organism>
    <name type="scientific">Pediculus humanus subsp. corporis</name>
    <name type="common">Body louse</name>
    <dbReference type="NCBI Taxonomy" id="121224"/>
    <lineage>
        <taxon>Eukaryota</taxon>
        <taxon>Metazoa</taxon>
        <taxon>Ecdysozoa</taxon>
        <taxon>Arthropoda</taxon>
        <taxon>Hexapoda</taxon>
        <taxon>Insecta</taxon>
        <taxon>Pterygota</taxon>
        <taxon>Neoptera</taxon>
        <taxon>Paraneoptera</taxon>
        <taxon>Psocodea</taxon>
        <taxon>Troctomorpha</taxon>
        <taxon>Phthiraptera</taxon>
        <taxon>Anoplura</taxon>
        <taxon>Pediculidae</taxon>
        <taxon>Pediculus</taxon>
    </lineage>
</organism>
<evidence type="ECO:0000313" key="4">
    <source>
        <dbReference type="EnsemblMetazoa" id="PHUM086660-PA"/>
    </source>
</evidence>
<feature type="compositionally biased region" description="Polar residues" evidence="1">
    <location>
        <begin position="306"/>
        <end position="320"/>
    </location>
</feature>
<evidence type="ECO:0000313" key="5">
    <source>
        <dbReference type="Proteomes" id="UP000009046"/>
    </source>
</evidence>
<dbReference type="EMBL" id="DS235053">
    <property type="protein sequence ID" value="EEB11054.1"/>
    <property type="molecule type" value="Genomic_DNA"/>
</dbReference>
<feature type="domain" description="C2CD3 N-terminal C2" evidence="2">
    <location>
        <begin position="8"/>
        <end position="157"/>
    </location>
</feature>
<reference evidence="3" key="2">
    <citation type="submission" date="2007-04" db="EMBL/GenBank/DDBJ databases">
        <title>The genome of the human body louse.</title>
        <authorList>
            <consortium name="The Human Body Louse Genome Consortium"/>
            <person name="Kirkness E."/>
            <person name="Walenz B."/>
            <person name="Hass B."/>
            <person name="Bruggner R."/>
            <person name="Strausberg R."/>
        </authorList>
    </citation>
    <scope>NUCLEOTIDE SEQUENCE</scope>
    <source>
        <strain evidence="3">USDA</strain>
    </source>
</reference>
<reference evidence="3" key="1">
    <citation type="submission" date="2007-04" db="EMBL/GenBank/DDBJ databases">
        <title>Annotation of Pediculus humanus corporis strain USDA.</title>
        <authorList>
            <person name="Kirkness E."/>
            <person name="Hannick L."/>
            <person name="Hass B."/>
            <person name="Bruggner R."/>
            <person name="Lawson D."/>
            <person name="Bidwell S."/>
            <person name="Joardar V."/>
            <person name="Caler E."/>
            <person name="Walenz B."/>
            <person name="Inman J."/>
            <person name="Schobel S."/>
            <person name="Galinsky K."/>
            <person name="Amedeo P."/>
            <person name="Strausberg R."/>
        </authorList>
    </citation>
    <scope>NUCLEOTIDE SEQUENCE</scope>
    <source>
        <strain evidence="3">USDA</strain>
    </source>
</reference>
<dbReference type="RefSeq" id="XP_002423792.1">
    <property type="nucleotide sequence ID" value="XM_002423747.1"/>
</dbReference>
<dbReference type="AlphaFoldDB" id="E0VCE8"/>
<dbReference type="Proteomes" id="UP000009046">
    <property type="component" value="Unassembled WGS sequence"/>
</dbReference>
<keyword evidence="5" id="KW-1185">Reference proteome</keyword>
<sequence>MDNNINTYSLPPLTHGKVLGILKFIINEVNIIKTILVATKDFNFIVKIQWWGEVVPIPEKISLNNCIQVSEDKNNTRKSIAIYEVKTTLFLLKHYLKACEKLELVVSKADHSFILGSAFLRNLVDIIKLRNDILLLPVVDFLGEKVGEIKINVDFLYNLSNRNNNSNSHIQKPIFSCNHSNSKSLQTNKTENSTLSVCKKNLHMNPLKISRNAQKVVGKYKTHKKKISQTSALTQHLCTITERKEKPENCNKSLFNYSTHSNQYKKCNIPYATLPQIKTYNDYSKLLLYNFTQLKKKKKFKENDNKSCNSSKNILRSSEPVQPVKNHAQISDKVIENKKRVESKQFSDLVDKYSSDSSGREKIPTQPSKSCIPEVVNRKMKKTLIPVNKNVLNYLLGCDMTKEDEEYAINELKTLSPCQHLVNTFNELYQSSSESSIKSQTKNFLYENLNAIKTKKSLNFNFNDPIEKKYFEKFFSKTVAETEVPSTFEIVKILNSNIPSNGSEEKINHCTINDIDNIKIENKKEECKKYVNNDDDEYVKHNEDSYLHVNTLKNKFNIITNKTICCKYCNKINELDKIIESLDQLGTKTFSNQ</sequence>
<feature type="region of interest" description="Disordered" evidence="1">
    <location>
        <begin position="300"/>
        <end position="333"/>
    </location>
</feature>